<proteinExistence type="predicted"/>
<gene>
    <name evidence="2" type="ordered locus">Sbal195_0756</name>
</gene>
<evidence type="ECO:0000313" key="3">
    <source>
        <dbReference type="Proteomes" id="UP000000770"/>
    </source>
</evidence>
<evidence type="ECO:0000256" key="1">
    <source>
        <dbReference type="SAM" id="MobiDB-lite"/>
    </source>
</evidence>
<dbReference type="HOGENOM" id="CLU_2994204_0_0_6"/>
<sequence length="57" mass="6128">MKQSEASALKATLSVDKVYGRLGLALKGLKNAAPKHLDDANRFKGPEIHGRRKAKAA</sequence>
<feature type="compositionally biased region" description="Basic and acidic residues" evidence="1">
    <location>
        <begin position="35"/>
        <end position="49"/>
    </location>
</feature>
<feature type="region of interest" description="Disordered" evidence="1">
    <location>
        <begin position="35"/>
        <end position="57"/>
    </location>
</feature>
<accession>A9L135</accession>
<dbReference type="KEGG" id="sbn:Sbal195_0756"/>
<reference evidence="2 3" key="1">
    <citation type="submission" date="2007-11" db="EMBL/GenBank/DDBJ databases">
        <title>Complete sequence of chromosome of Shewanella baltica OS195.</title>
        <authorList>
            <consortium name="US DOE Joint Genome Institute"/>
            <person name="Copeland A."/>
            <person name="Lucas S."/>
            <person name="Lapidus A."/>
            <person name="Barry K."/>
            <person name="Glavina del Rio T."/>
            <person name="Dalin E."/>
            <person name="Tice H."/>
            <person name="Pitluck S."/>
            <person name="Chain P."/>
            <person name="Malfatti S."/>
            <person name="Shin M."/>
            <person name="Vergez L."/>
            <person name="Schmutz J."/>
            <person name="Larimer F."/>
            <person name="Land M."/>
            <person name="Hauser L."/>
            <person name="Kyrpides N."/>
            <person name="Kim E."/>
            <person name="Brettar I."/>
            <person name="Rodrigues J."/>
            <person name="Konstantinidis K."/>
            <person name="Klappenbach J."/>
            <person name="Hofle M."/>
            <person name="Tiedje J."/>
            <person name="Richardson P."/>
        </authorList>
    </citation>
    <scope>NUCLEOTIDE SEQUENCE [LARGE SCALE GENOMIC DNA]</scope>
    <source>
        <strain evidence="2 3">OS195</strain>
    </source>
</reference>
<dbReference type="AlphaFoldDB" id="A9L135"/>
<name>A9L135_SHEB9</name>
<dbReference type="RefSeq" id="WP_012196655.1">
    <property type="nucleotide sequence ID" value="NC_009997.1"/>
</dbReference>
<dbReference type="Proteomes" id="UP000000770">
    <property type="component" value="Chromosome"/>
</dbReference>
<dbReference type="EMBL" id="CP000891">
    <property type="protein sequence ID" value="ABX47934.1"/>
    <property type="molecule type" value="Genomic_DNA"/>
</dbReference>
<organism evidence="2 3">
    <name type="scientific">Shewanella baltica (strain OS195)</name>
    <dbReference type="NCBI Taxonomy" id="399599"/>
    <lineage>
        <taxon>Bacteria</taxon>
        <taxon>Pseudomonadati</taxon>
        <taxon>Pseudomonadota</taxon>
        <taxon>Gammaproteobacteria</taxon>
        <taxon>Alteromonadales</taxon>
        <taxon>Shewanellaceae</taxon>
        <taxon>Shewanella</taxon>
    </lineage>
</organism>
<protein>
    <submittedName>
        <fullName evidence="2">Uncharacterized protein</fullName>
    </submittedName>
</protein>
<evidence type="ECO:0000313" key="2">
    <source>
        <dbReference type="EMBL" id="ABX47934.1"/>
    </source>
</evidence>